<dbReference type="AlphaFoldDB" id="A0A418XB22"/>
<keyword evidence="2" id="KW-1185">Reference proteome</keyword>
<proteinExistence type="predicted"/>
<dbReference type="PROSITE" id="PS51257">
    <property type="entry name" value="PROKAR_LIPOPROTEIN"/>
    <property type="match status" value="1"/>
</dbReference>
<evidence type="ECO:0000313" key="1">
    <source>
        <dbReference type="EMBL" id="RJG09709.1"/>
    </source>
</evidence>
<protein>
    <submittedName>
        <fullName evidence="1">Sel1 repeat family protein</fullName>
    </submittedName>
</protein>
<dbReference type="InterPro" id="IPR011990">
    <property type="entry name" value="TPR-like_helical_dom_sf"/>
</dbReference>
<comment type="caution">
    <text evidence="1">The sequence shown here is derived from an EMBL/GenBank/DDBJ whole genome shotgun (WGS) entry which is preliminary data.</text>
</comment>
<dbReference type="SUPFAM" id="SSF81901">
    <property type="entry name" value="HCP-like"/>
    <property type="match status" value="2"/>
</dbReference>
<dbReference type="Pfam" id="PF08238">
    <property type="entry name" value="Sel1"/>
    <property type="match status" value="4"/>
</dbReference>
<dbReference type="Gene3D" id="1.25.40.10">
    <property type="entry name" value="Tetratricopeptide repeat domain"/>
    <property type="match status" value="1"/>
</dbReference>
<dbReference type="RefSeq" id="WP_119955402.1">
    <property type="nucleotide sequence ID" value="NZ_QYUR01000006.1"/>
</dbReference>
<dbReference type="PANTHER" id="PTHR11102">
    <property type="entry name" value="SEL-1-LIKE PROTEIN"/>
    <property type="match status" value="1"/>
</dbReference>
<dbReference type="InterPro" id="IPR006597">
    <property type="entry name" value="Sel1-like"/>
</dbReference>
<evidence type="ECO:0000313" key="2">
    <source>
        <dbReference type="Proteomes" id="UP000284021"/>
    </source>
</evidence>
<dbReference type="EMBL" id="QYUR01000006">
    <property type="protein sequence ID" value="RJG09709.1"/>
    <property type="molecule type" value="Genomic_DNA"/>
</dbReference>
<dbReference type="PANTHER" id="PTHR11102:SF160">
    <property type="entry name" value="ERAD-ASSOCIATED E3 UBIQUITIN-PROTEIN LIGASE COMPONENT HRD3"/>
    <property type="match status" value="1"/>
</dbReference>
<gene>
    <name evidence="1" type="ORF">D3879_16685</name>
</gene>
<sequence>MSRSGFACGLLGSVSLSLLSGCMTLPDLQLAKQAKSSGDLVTAEQNYRALAEQGYVDAQIGLADLLVRGASVEQQEQGEDLYRRAIGRSAEAPVRLGKWLASKPLPSPAERIEAEQLLRQGLREGDNSALLPLVQVQLKDPQKVNGGELDRQLAQWQEQGIGEAQLGKILLYRARGDYSQHISEIERTCESRLAEVSECYVELAGIYQGRGDKTKQQRLLERLEASYQSGRLPPESLQAVAKVLADSSFGEPDAEAAKALYTRITPVYADAWCSLAELLLRYPEQGGGEELTGYLQQGIDAGSSRAALMLGQQYLKGQVLPADPPAAEKYLLLAVVGQPRAHLLLGKLYREGQLGDIDPDKALEHLLIAARGGNPSADVALAQLFGEGKGIRINPVYAYTFALLAKNQGLPQGQLLMERLAPRLQPQDYQQVESLLAREIKARGGAQATLRNQTNQAQGML</sequence>
<organism evidence="1 2">
    <name type="scientific">Pseudomonas cavernicola</name>
    <dbReference type="NCBI Taxonomy" id="2320866"/>
    <lineage>
        <taxon>Bacteria</taxon>
        <taxon>Pseudomonadati</taxon>
        <taxon>Pseudomonadota</taxon>
        <taxon>Gammaproteobacteria</taxon>
        <taxon>Pseudomonadales</taxon>
        <taxon>Pseudomonadaceae</taxon>
        <taxon>Pseudomonas</taxon>
    </lineage>
</organism>
<reference evidence="1 2" key="1">
    <citation type="submission" date="2018-09" db="EMBL/GenBank/DDBJ databases">
        <authorList>
            <person name="Zhu H."/>
        </authorList>
    </citation>
    <scope>NUCLEOTIDE SEQUENCE [LARGE SCALE GENOMIC DNA]</scope>
    <source>
        <strain evidence="1 2">K1S02-6</strain>
    </source>
</reference>
<name>A0A418XB22_9PSED</name>
<dbReference type="SMART" id="SM00671">
    <property type="entry name" value="SEL1"/>
    <property type="match status" value="3"/>
</dbReference>
<accession>A0A418XB22</accession>
<dbReference type="OrthoDB" id="6383809at2"/>
<dbReference type="Proteomes" id="UP000284021">
    <property type="component" value="Unassembled WGS sequence"/>
</dbReference>
<dbReference type="InterPro" id="IPR050767">
    <property type="entry name" value="Sel1_AlgK"/>
</dbReference>